<proteinExistence type="predicted"/>
<evidence type="ECO:0000313" key="3">
    <source>
        <dbReference type="Proteomes" id="UP000276133"/>
    </source>
</evidence>
<feature type="compositionally biased region" description="Polar residues" evidence="1">
    <location>
        <begin position="174"/>
        <end position="184"/>
    </location>
</feature>
<gene>
    <name evidence="2" type="ORF">BpHYR1_024268</name>
</gene>
<feature type="region of interest" description="Disordered" evidence="1">
    <location>
        <begin position="96"/>
        <end position="184"/>
    </location>
</feature>
<accession>A0A3M7PQ73</accession>
<feature type="compositionally biased region" description="Basic and acidic residues" evidence="1">
    <location>
        <begin position="28"/>
        <end position="76"/>
    </location>
</feature>
<protein>
    <submittedName>
        <fullName evidence="2">Uncharacterized protein</fullName>
    </submittedName>
</protein>
<feature type="compositionally biased region" description="Basic and acidic residues" evidence="1">
    <location>
        <begin position="160"/>
        <end position="173"/>
    </location>
</feature>
<feature type="compositionally biased region" description="Basic residues" evidence="1">
    <location>
        <begin position="1"/>
        <end position="18"/>
    </location>
</feature>
<feature type="region of interest" description="Disordered" evidence="1">
    <location>
        <begin position="1"/>
        <end position="82"/>
    </location>
</feature>
<sequence>MSKSRSRSPSRHFPKKSRNHDDLDIDESDKSKYIDLREKLNDMRRPKDKQTLQQEQDSKKTLKNESNSEVKSEVKSGHRVRSKRILKEAEVSVVVSEEESDVEFEAGTAENSESIANSAKRFKSRSRTVSKETVTDTDTDTETRSNTPRRSSVNEEIENPTERNEAIKGDFRSRSGNQLNCFKK</sequence>
<comment type="caution">
    <text evidence="2">The sequence shown here is derived from an EMBL/GenBank/DDBJ whole genome shotgun (WGS) entry which is preliminary data.</text>
</comment>
<keyword evidence="3" id="KW-1185">Reference proteome</keyword>
<reference evidence="2 3" key="1">
    <citation type="journal article" date="2018" name="Sci. Rep.">
        <title>Genomic signatures of local adaptation to the degree of environmental predictability in rotifers.</title>
        <authorList>
            <person name="Franch-Gras L."/>
            <person name="Hahn C."/>
            <person name="Garcia-Roger E.M."/>
            <person name="Carmona M.J."/>
            <person name="Serra M."/>
            <person name="Gomez A."/>
        </authorList>
    </citation>
    <scope>NUCLEOTIDE SEQUENCE [LARGE SCALE GENOMIC DNA]</scope>
    <source>
        <strain evidence="2">HYR1</strain>
    </source>
</reference>
<dbReference type="Proteomes" id="UP000276133">
    <property type="component" value="Unassembled WGS sequence"/>
</dbReference>
<evidence type="ECO:0000313" key="2">
    <source>
        <dbReference type="EMBL" id="RNA01059.1"/>
    </source>
</evidence>
<dbReference type="EMBL" id="REGN01009487">
    <property type="protein sequence ID" value="RNA01059.1"/>
    <property type="molecule type" value="Genomic_DNA"/>
</dbReference>
<evidence type="ECO:0000256" key="1">
    <source>
        <dbReference type="SAM" id="MobiDB-lite"/>
    </source>
</evidence>
<name>A0A3M7PQ73_BRAPC</name>
<organism evidence="2 3">
    <name type="scientific">Brachionus plicatilis</name>
    <name type="common">Marine rotifer</name>
    <name type="synonym">Brachionus muelleri</name>
    <dbReference type="NCBI Taxonomy" id="10195"/>
    <lineage>
        <taxon>Eukaryota</taxon>
        <taxon>Metazoa</taxon>
        <taxon>Spiralia</taxon>
        <taxon>Gnathifera</taxon>
        <taxon>Rotifera</taxon>
        <taxon>Eurotatoria</taxon>
        <taxon>Monogononta</taxon>
        <taxon>Pseudotrocha</taxon>
        <taxon>Ploima</taxon>
        <taxon>Brachionidae</taxon>
        <taxon>Brachionus</taxon>
    </lineage>
</organism>
<dbReference type="AlphaFoldDB" id="A0A3M7PQ73"/>